<name>A0AA39G4G6_MICHY</name>
<organism evidence="10 11">
    <name type="scientific">Microctonus hyperodae</name>
    <name type="common">Parasitoid wasp</name>
    <dbReference type="NCBI Taxonomy" id="165561"/>
    <lineage>
        <taxon>Eukaryota</taxon>
        <taxon>Metazoa</taxon>
        <taxon>Ecdysozoa</taxon>
        <taxon>Arthropoda</taxon>
        <taxon>Hexapoda</taxon>
        <taxon>Insecta</taxon>
        <taxon>Pterygota</taxon>
        <taxon>Neoptera</taxon>
        <taxon>Endopterygota</taxon>
        <taxon>Hymenoptera</taxon>
        <taxon>Apocrita</taxon>
        <taxon>Ichneumonoidea</taxon>
        <taxon>Braconidae</taxon>
        <taxon>Euphorinae</taxon>
        <taxon>Microctonus</taxon>
    </lineage>
</organism>
<gene>
    <name evidence="10" type="ORF">PV327_003515</name>
</gene>
<dbReference type="Pfam" id="PF02949">
    <property type="entry name" value="7tm_6"/>
    <property type="match status" value="1"/>
</dbReference>
<feature type="transmembrane region" description="Helical" evidence="9">
    <location>
        <begin position="40"/>
        <end position="57"/>
    </location>
</feature>
<feature type="transmembrane region" description="Helical" evidence="9">
    <location>
        <begin position="245"/>
        <end position="266"/>
    </location>
</feature>
<evidence type="ECO:0000256" key="1">
    <source>
        <dbReference type="ARBA" id="ARBA00004141"/>
    </source>
</evidence>
<evidence type="ECO:0000256" key="3">
    <source>
        <dbReference type="ARBA" id="ARBA00022692"/>
    </source>
</evidence>
<comment type="caution">
    <text evidence="10">The sequence shown here is derived from an EMBL/GenBank/DDBJ whole genome shotgun (WGS) entry which is preliminary data.</text>
</comment>
<dbReference type="GO" id="GO:0007165">
    <property type="term" value="P:signal transduction"/>
    <property type="evidence" value="ECO:0007669"/>
    <property type="project" value="UniProtKB-KW"/>
</dbReference>
<dbReference type="AlphaFoldDB" id="A0AA39G4G6"/>
<evidence type="ECO:0000256" key="5">
    <source>
        <dbReference type="ARBA" id="ARBA00022989"/>
    </source>
</evidence>
<evidence type="ECO:0008006" key="12">
    <source>
        <dbReference type="Google" id="ProtNLM"/>
    </source>
</evidence>
<evidence type="ECO:0000256" key="7">
    <source>
        <dbReference type="ARBA" id="ARBA00023170"/>
    </source>
</evidence>
<dbReference type="InterPro" id="IPR004117">
    <property type="entry name" value="7tm6_olfct_rcpt"/>
</dbReference>
<keyword evidence="2" id="KW-0716">Sensory transduction</keyword>
<dbReference type="GO" id="GO:0005549">
    <property type="term" value="F:odorant binding"/>
    <property type="evidence" value="ECO:0007669"/>
    <property type="project" value="InterPro"/>
</dbReference>
<keyword evidence="11" id="KW-1185">Reference proteome</keyword>
<dbReference type="Proteomes" id="UP001168972">
    <property type="component" value="Unassembled WGS sequence"/>
</dbReference>
<keyword evidence="6 9" id="KW-0472">Membrane</keyword>
<keyword evidence="4" id="KW-0552">Olfaction</keyword>
<dbReference type="PANTHER" id="PTHR21137">
    <property type="entry name" value="ODORANT RECEPTOR"/>
    <property type="match status" value="1"/>
</dbReference>
<protein>
    <recommendedName>
        <fullName evidence="12">Odorant receptor</fullName>
    </recommendedName>
</protein>
<reference evidence="10" key="2">
    <citation type="submission" date="2023-03" db="EMBL/GenBank/DDBJ databases">
        <authorList>
            <person name="Inwood S.N."/>
            <person name="Skelly J.G."/>
            <person name="Guhlin J."/>
            <person name="Harrop T.W.R."/>
            <person name="Goldson S.G."/>
            <person name="Dearden P.K."/>
        </authorList>
    </citation>
    <scope>NUCLEOTIDE SEQUENCE</scope>
    <source>
        <strain evidence="10">Lincoln</strain>
        <tissue evidence="10">Whole body</tissue>
    </source>
</reference>
<comment type="subcellular location">
    <subcellularLocation>
        <location evidence="1">Membrane</location>
        <topology evidence="1">Multi-pass membrane protein</topology>
    </subcellularLocation>
</comment>
<evidence type="ECO:0000256" key="8">
    <source>
        <dbReference type="ARBA" id="ARBA00023224"/>
    </source>
</evidence>
<feature type="transmembrane region" description="Helical" evidence="9">
    <location>
        <begin position="178"/>
        <end position="199"/>
    </location>
</feature>
<sequence length="315" mass="36529">MTNGQMWEYREFREVITAMLYHVGLFPLKKHSKFYRLRPVLHLIFNLGFGYGMYGFIKANIKNFLLISKSILCMYIYREDMMNLMKILDEHFENLLKNVQLTNLLNGITTFRRLLWAVAIGGYITACFNSCVPIIFMIIDKINHVKREVYPLPNHSKLPWGLAGTGIIYKLDYLIQTLASLSIVTISCGVEPVFSLFVFQMVGRLRAMTYRIVHIDESSDRDSILRDCMIEYTLLLKCRDIVQKVFGPIILQMFISNAVVMSALMFQASQMDLRSWRSTVLIPYTITKFAQTYLCAFAGARLTFEVKKKILTKIL</sequence>
<evidence type="ECO:0000256" key="9">
    <source>
        <dbReference type="SAM" id="Phobius"/>
    </source>
</evidence>
<keyword evidence="7" id="KW-0675">Receptor</keyword>
<accession>A0AA39G4G6</accession>
<keyword evidence="8" id="KW-0807">Transducer</keyword>
<feature type="transmembrane region" description="Helical" evidence="9">
    <location>
        <begin position="114"/>
        <end position="139"/>
    </location>
</feature>
<dbReference type="GO" id="GO:0004984">
    <property type="term" value="F:olfactory receptor activity"/>
    <property type="evidence" value="ECO:0007669"/>
    <property type="project" value="InterPro"/>
</dbReference>
<dbReference type="GO" id="GO:0005886">
    <property type="term" value="C:plasma membrane"/>
    <property type="evidence" value="ECO:0007669"/>
    <property type="project" value="TreeGrafter"/>
</dbReference>
<evidence type="ECO:0000256" key="4">
    <source>
        <dbReference type="ARBA" id="ARBA00022725"/>
    </source>
</evidence>
<proteinExistence type="predicted"/>
<reference evidence="10" key="1">
    <citation type="journal article" date="2023" name="bioRxiv">
        <title>Scaffold-level genome assemblies of two parasitoid biocontrol wasps reveal the parthenogenesis mechanism and an associated novel virus.</title>
        <authorList>
            <person name="Inwood S."/>
            <person name="Skelly J."/>
            <person name="Guhlin J."/>
            <person name="Harrop T."/>
            <person name="Goldson S."/>
            <person name="Dearden P."/>
        </authorList>
    </citation>
    <scope>NUCLEOTIDE SEQUENCE</scope>
    <source>
        <strain evidence="10">Lincoln</strain>
        <tissue evidence="10">Whole body</tissue>
    </source>
</reference>
<evidence type="ECO:0000313" key="11">
    <source>
        <dbReference type="Proteomes" id="UP001168972"/>
    </source>
</evidence>
<keyword evidence="5 9" id="KW-1133">Transmembrane helix</keyword>
<keyword evidence="3 9" id="KW-0812">Transmembrane</keyword>
<feature type="transmembrane region" description="Helical" evidence="9">
    <location>
        <begin position="286"/>
        <end position="304"/>
    </location>
</feature>
<dbReference type="EMBL" id="JAQQBR010000002">
    <property type="protein sequence ID" value="KAK0181213.1"/>
    <property type="molecule type" value="Genomic_DNA"/>
</dbReference>
<dbReference type="PANTHER" id="PTHR21137:SF26">
    <property type="entry name" value="ODORANT RECEPTOR 10A-RELATED"/>
    <property type="match status" value="1"/>
</dbReference>
<evidence type="ECO:0000256" key="6">
    <source>
        <dbReference type="ARBA" id="ARBA00023136"/>
    </source>
</evidence>
<evidence type="ECO:0000313" key="10">
    <source>
        <dbReference type="EMBL" id="KAK0181213.1"/>
    </source>
</evidence>
<evidence type="ECO:0000256" key="2">
    <source>
        <dbReference type="ARBA" id="ARBA00022606"/>
    </source>
</evidence>